<organism evidence="1">
    <name type="scientific">Tanacetum cinerariifolium</name>
    <name type="common">Dalmatian daisy</name>
    <name type="synonym">Chrysanthemum cinerariifolium</name>
    <dbReference type="NCBI Taxonomy" id="118510"/>
    <lineage>
        <taxon>Eukaryota</taxon>
        <taxon>Viridiplantae</taxon>
        <taxon>Streptophyta</taxon>
        <taxon>Embryophyta</taxon>
        <taxon>Tracheophyta</taxon>
        <taxon>Spermatophyta</taxon>
        <taxon>Magnoliopsida</taxon>
        <taxon>eudicotyledons</taxon>
        <taxon>Gunneridae</taxon>
        <taxon>Pentapetalae</taxon>
        <taxon>asterids</taxon>
        <taxon>campanulids</taxon>
        <taxon>Asterales</taxon>
        <taxon>Asteraceae</taxon>
        <taxon>Asteroideae</taxon>
        <taxon>Anthemideae</taxon>
        <taxon>Anthemidinae</taxon>
        <taxon>Tanacetum</taxon>
    </lineage>
</organism>
<comment type="caution">
    <text evidence="1">The sequence shown here is derived from an EMBL/GenBank/DDBJ whole genome shotgun (WGS) entry which is preliminary data.</text>
</comment>
<gene>
    <name evidence="1" type="ORF">Tci_691949</name>
</gene>
<name>A0A699L079_TANCI</name>
<reference evidence="1" key="1">
    <citation type="journal article" date="2019" name="Sci. Rep.">
        <title>Draft genome of Tanacetum cinerariifolium, the natural source of mosquito coil.</title>
        <authorList>
            <person name="Yamashiro T."/>
            <person name="Shiraishi A."/>
            <person name="Satake H."/>
            <person name="Nakayama K."/>
        </authorList>
    </citation>
    <scope>NUCLEOTIDE SEQUENCE</scope>
</reference>
<sequence length="46" mass="4539">GVMVEMSGGMAARVREMEADDGGSFRGSGGCGGGFGGGGDAWWQVV</sequence>
<dbReference type="EMBL" id="BKCJ010573769">
    <property type="protein sequence ID" value="GFB19978.1"/>
    <property type="molecule type" value="Genomic_DNA"/>
</dbReference>
<evidence type="ECO:0000313" key="1">
    <source>
        <dbReference type="EMBL" id="GFB19978.1"/>
    </source>
</evidence>
<accession>A0A699L079</accession>
<feature type="non-terminal residue" evidence="1">
    <location>
        <position position="1"/>
    </location>
</feature>
<protein>
    <submittedName>
        <fullName evidence="1">Uncharacterized protein</fullName>
    </submittedName>
</protein>
<proteinExistence type="predicted"/>
<dbReference type="AlphaFoldDB" id="A0A699L079"/>